<evidence type="ECO:0000313" key="1">
    <source>
        <dbReference type="EMBL" id="EEQ62894.1"/>
    </source>
</evidence>
<reference evidence="2" key="1">
    <citation type="journal article" date="2014" name="Genome Announc.">
        <title>Draft genome sequences of six enterohepatic helicobacter species isolated from humans and one from rhesus macaques.</title>
        <authorList>
            <person name="Shen Z."/>
            <person name="Sheh A."/>
            <person name="Young S.K."/>
            <person name="Abouelliel A."/>
            <person name="Ward D.V."/>
            <person name="Earl A.M."/>
            <person name="Fox J.G."/>
        </authorList>
    </citation>
    <scope>NUCLEOTIDE SEQUENCE [LARGE SCALE GENOMIC DNA]</scope>
    <source>
        <strain evidence="2">MIT 98-5489</strain>
    </source>
</reference>
<name>C5EYC4_9HELI</name>
<dbReference type="HOGENOM" id="CLU_2861607_0_0_7"/>
<sequence length="64" mass="7518">MAKPKRTISKRTYSNLQTLFFIPNLVNTPHTLQKFFIQSSKNKKIKTKSIHTNKNVLKLDNFLI</sequence>
<dbReference type="Proteomes" id="UP000003953">
    <property type="component" value="Unassembled WGS sequence"/>
</dbReference>
<evidence type="ECO:0000313" key="2">
    <source>
        <dbReference type="Proteomes" id="UP000003953"/>
    </source>
</evidence>
<accession>C5EYC4</accession>
<keyword evidence="2" id="KW-1185">Reference proteome</keyword>
<proteinExistence type="predicted"/>
<organism evidence="1 2">
    <name type="scientific">Helicobacter pullorum MIT 98-5489</name>
    <dbReference type="NCBI Taxonomy" id="537972"/>
    <lineage>
        <taxon>Bacteria</taxon>
        <taxon>Pseudomonadati</taxon>
        <taxon>Campylobacterota</taxon>
        <taxon>Epsilonproteobacteria</taxon>
        <taxon>Campylobacterales</taxon>
        <taxon>Helicobacteraceae</taxon>
        <taxon>Helicobacter</taxon>
    </lineage>
</organism>
<protein>
    <submittedName>
        <fullName evidence="1">Uncharacterized protein</fullName>
    </submittedName>
</protein>
<gene>
    <name evidence="1" type="ORF">HPMG_00351</name>
</gene>
<dbReference type="EMBL" id="DS990441">
    <property type="protein sequence ID" value="EEQ62894.1"/>
    <property type="molecule type" value="Genomic_DNA"/>
</dbReference>
<dbReference type="AlphaFoldDB" id="C5EYC4"/>